<keyword evidence="1" id="KW-0808">Transferase</keyword>
<dbReference type="GO" id="GO:0003964">
    <property type="term" value="F:RNA-directed DNA polymerase activity"/>
    <property type="evidence" value="ECO:0007669"/>
    <property type="project" value="UniProtKB-KW"/>
</dbReference>
<keyword evidence="1" id="KW-0695">RNA-directed DNA polymerase</keyword>
<reference evidence="1 2" key="1">
    <citation type="submission" date="2017-09" db="EMBL/GenBank/DDBJ databases">
        <title>Large-scale bioinformatics analysis of Bacillus genomes uncovers conserved roles of natural products in bacterial physiology.</title>
        <authorList>
            <consortium name="Agbiome Team Llc"/>
            <person name="Bleich R.M."/>
            <person name="Grubbs K.J."/>
            <person name="Santa Maria K.C."/>
            <person name="Allen S.E."/>
            <person name="Farag S."/>
            <person name="Shank E.A."/>
            <person name="Bowers A."/>
        </authorList>
    </citation>
    <scope>NUCLEOTIDE SEQUENCE [LARGE SCALE GENOMIC DNA]</scope>
    <source>
        <strain evidence="1 2">AFS030179</strain>
    </source>
</reference>
<keyword evidence="1" id="KW-0548">Nucleotidyltransferase</keyword>
<protein>
    <submittedName>
        <fullName evidence="1">Group II intron reverse transcriptase/maturase</fullName>
    </submittedName>
</protein>
<feature type="non-terminal residue" evidence="1">
    <location>
        <position position="76"/>
    </location>
</feature>
<sequence length="76" mass="8850">MCKDESITKNNLGIKKRHHSHKCKLYVPKEVWVGKIKELGVLKIDKNGVWKPVHRPYLLQLSDIEIISIYNAEIRG</sequence>
<organism evidence="1 2">
    <name type="scientific">Bacillus thuringiensis</name>
    <dbReference type="NCBI Taxonomy" id="1428"/>
    <lineage>
        <taxon>Bacteria</taxon>
        <taxon>Bacillati</taxon>
        <taxon>Bacillota</taxon>
        <taxon>Bacilli</taxon>
        <taxon>Bacillales</taxon>
        <taxon>Bacillaceae</taxon>
        <taxon>Bacillus</taxon>
        <taxon>Bacillus cereus group</taxon>
    </lineage>
</organism>
<evidence type="ECO:0000313" key="2">
    <source>
        <dbReference type="Proteomes" id="UP000223445"/>
    </source>
</evidence>
<comment type="caution">
    <text evidence="1">The sequence shown here is derived from an EMBL/GenBank/DDBJ whole genome shotgun (WGS) entry which is preliminary data.</text>
</comment>
<dbReference type="AlphaFoldDB" id="A0AB36V0J7"/>
<name>A0AB36V0J7_BACTU</name>
<accession>A0AB36V0J7</accession>
<dbReference type="EMBL" id="NUPM01000145">
    <property type="protein sequence ID" value="PGY90146.1"/>
    <property type="molecule type" value="Genomic_DNA"/>
</dbReference>
<dbReference type="Proteomes" id="UP000223445">
    <property type="component" value="Unassembled WGS sequence"/>
</dbReference>
<proteinExistence type="predicted"/>
<gene>
    <name evidence="1" type="ORF">COE48_33365</name>
</gene>
<evidence type="ECO:0000313" key="1">
    <source>
        <dbReference type="EMBL" id="PGY90146.1"/>
    </source>
</evidence>